<evidence type="ECO:0000256" key="1">
    <source>
        <dbReference type="SAM" id="Phobius"/>
    </source>
</evidence>
<evidence type="ECO:0000313" key="2">
    <source>
        <dbReference type="EMBL" id="RVU02351.1"/>
    </source>
</evidence>
<evidence type="ECO:0000313" key="3">
    <source>
        <dbReference type="Proteomes" id="UP000282837"/>
    </source>
</evidence>
<comment type="caution">
    <text evidence="2">The sequence shown here is derived from an EMBL/GenBank/DDBJ whole genome shotgun (WGS) entry which is preliminary data.</text>
</comment>
<keyword evidence="1" id="KW-0472">Membrane</keyword>
<feature type="transmembrane region" description="Helical" evidence="1">
    <location>
        <begin position="6"/>
        <end position="28"/>
    </location>
</feature>
<keyword evidence="3" id="KW-1185">Reference proteome</keyword>
<dbReference type="Proteomes" id="UP000282837">
    <property type="component" value="Unassembled WGS sequence"/>
</dbReference>
<organism evidence="2 3">
    <name type="scientific">Novosphingobium umbonatum</name>
    <dbReference type="NCBI Taxonomy" id="1908524"/>
    <lineage>
        <taxon>Bacteria</taxon>
        <taxon>Pseudomonadati</taxon>
        <taxon>Pseudomonadota</taxon>
        <taxon>Alphaproteobacteria</taxon>
        <taxon>Sphingomonadales</taxon>
        <taxon>Sphingomonadaceae</taxon>
        <taxon>Novosphingobium</taxon>
    </lineage>
</organism>
<protein>
    <submittedName>
        <fullName evidence="2">Uncharacterized protein</fullName>
    </submittedName>
</protein>
<accession>A0A3S2X072</accession>
<sequence>MLSTAILTGVINVFIGLSAAFTLCALLHTTKAFFALWKQLDAESAALRQQAGVVVVRREQVCVPSKKPATLAVTGREIALA</sequence>
<reference evidence="2 3" key="1">
    <citation type="submission" date="2019-01" db="EMBL/GenBank/DDBJ databases">
        <authorList>
            <person name="Chen W.-M."/>
        </authorList>
    </citation>
    <scope>NUCLEOTIDE SEQUENCE [LARGE SCALE GENOMIC DNA]</scope>
    <source>
        <strain evidence="2 3">FSY-9</strain>
    </source>
</reference>
<keyword evidence="1" id="KW-1133">Transmembrane helix</keyword>
<keyword evidence="1" id="KW-0812">Transmembrane</keyword>
<dbReference type="EMBL" id="SACO01000020">
    <property type="protein sequence ID" value="RVU02351.1"/>
    <property type="molecule type" value="Genomic_DNA"/>
</dbReference>
<dbReference type="RefSeq" id="WP_127711791.1">
    <property type="nucleotide sequence ID" value="NZ_SACO01000020.1"/>
</dbReference>
<gene>
    <name evidence="2" type="ORF">EOE18_17195</name>
</gene>
<dbReference type="AlphaFoldDB" id="A0A3S2X072"/>
<proteinExistence type="predicted"/>
<name>A0A3S2X072_9SPHN</name>